<comment type="caution">
    <text evidence="2">The sequence shown here is derived from an EMBL/GenBank/DDBJ whole genome shotgun (WGS) entry which is preliminary data.</text>
</comment>
<dbReference type="OrthoDB" id="8964374at2759"/>
<feature type="region of interest" description="Disordered" evidence="1">
    <location>
        <begin position="21"/>
        <end position="75"/>
    </location>
</feature>
<sequence>MVGAAATRRCFEAVPCSRSSDRCETVSQSSKQRTHHQVTRQSSTSESMEKELQPESMATVTIKPEYPPSEVYGSEPPPVIERLKISVKIDDKHIDMSDMFFVMK</sequence>
<dbReference type="Proteomes" id="UP001152888">
    <property type="component" value="Unassembled WGS sequence"/>
</dbReference>
<evidence type="ECO:0000313" key="3">
    <source>
        <dbReference type="Proteomes" id="UP001152888"/>
    </source>
</evidence>
<gene>
    <name evidence="2" type="ORF">ACAOBT_LOCUS31312</name>
</gene>
<keyword evidence="3" id="KW-1185">Reference proteome</keyword>
<organism evidence="2 3">
    <name type="scientific">Acanthoscelides obtectus</name>
    <name type="common">Bean weevil</name>
    <name type="synonym">Bruchus obtectus</name>
    <dbReference type="NCBI Taxonomy" id="200917"/>
    <lineage>
        <taxon>Eukaryota</taxon>
        <taxon>Metazoa</taxon>
        <taxon>Ecdysozoa</taxon>
        <taxon>Arthropoda</taxon>
        <taxon>Hexapoda</taxon>
        <taxon>Insecta</taxon>
        <taxon>Pterygota</taxon>
        <taxon>Neoptera</taxon>
        <taxon>Endopterygota</taxon>
        <taxon>Coleoptera</taxon>
        <taxon>Polyphaga</taxon>
        <taxon>Cucujiformia</taxon>
        <taxon>Chrysomeloidea</taxon>
        <taxon>Chrysomelidae</taxon>
        <taxon>Bruchinae</taxon>
        <taxon>Bruchini</taxon>
        <taxon>Acanthoscelides</taxon>
    </lineage>
</organism>
<accession>A0A9P0Q455</accession>
<dbReference type="EMBL" id="CAKOFQ010007942">
    <property type="protein sequence ID" value="CAH2010112.1"/>
    <property type="molecule type" value="Genomic_DNA"/>
</dbReference>
<evidence type="ECO:0000313" key="2">
    <source>
        <dbReference type="EMBL" id="CAH2010112.1"/>
    </source>
</evidence>
<protein>
    <submittedName>
        <fullName evidence="2">Uncharacterized protein</fullName>
    </submittedName>
</protein>
<evidence type="ECO:0000256" key="1">
    <source>
        <dbReference type="SAM" id="MobiDB-lite"/>
    </source>
</evidence>
<name>A0A9P0Q455_ACAOB</name>
<proteinExistence type="predicted"/>
<reference evidence="2" key="1">
    <citation type="submission" date="2022-03" db="EMBL/GenBank/DDBJ databases">
        <authorList>
            <person name="Sayadi A."/>
        </authorList>
    </citation>
    <scope>NUCLEOTIDE SEQUENCE</scope>
</reference>
<dbReference type="AlphaFoldDB" id="A0A9P0Q455"/>